<dbReference type="InterPro" id="IPR056722">
    <property type="entry name" value="DUF7820"/>
</dbReference>
<name>A0A9P4UZN1_9PLEO</name>
<organism evidence="3 4">
    <name type="scientific">Polyplosphaeria fusca</name>
    <dbReference type="NCBI Taxonomy" id="682080"/>
    <lineage>
        <taxon>Eukaryota</taxon>
        <taxon>Fungi</taxon>
        <taxon>Dikarya</taxon>
        <taxon>Ascomycota</taxon>
        <taxon>Pezizomycotina</taxon>
        <taxon>Dothideomycetes</taxon>
        <taxon>Pleosporomycetidae</taxon>
        <taxon>Pleosporales</taxon>
        <taxon>Tetraplosphaeriaceae</taxon>
        <taxon>Polyplosphaeria</taxon>
    </lineage>
</organism>
<comment type="caution">
    <text evidence="3">The sequence shown here is derived from an EMBL/GenBank/DDBJ whole genome shotgun (WGS) entry which is preliminary data.</text>
</comment>
<sequence length="423" mass="47241">MRYPRRSIRSIQGQQLPSIITQFSPRHGSIRGIPVQSPQTPLPRQIEDGIEVVPIEKQETGTGMILTPEDEGKEVVLISEKSEKEVFVPPLPTPPRSLWSRISKTNRILGILSIQVIILIAVGLGLMAAKSKGQQVMPTTTLTPTSEKVLIQNGTFAFMTPVEPQQQNSACLALTNESVAWTCLSRRMLRIQFSLNPSDGGTVMSATMRARNRTNTTTTYGPRPPIFSPAPLTPATDPDYPENGQAYYFRTLYDRTVILKENQIGTDVMQQEMPDRNRTQVKPGERPWLCTFNATVLEGYVYLAGNATSANRTVDPAFSTEDAKMPIMPYKMKLTEMRTRESPQPYCTRMVVGEDGVMVQGEGEGRRELRLHETHSEQRPAGGRRELLGGMVGRGVRKEKRQTVTPYCCRCQYMWQPDPGNGG</sequence>
<protein>
    <recommendedName>
        <fullName evidence="2">DUF7820 domain-containing protein</fullName>
    </recommendedName>
</protein>
<evidence type="ECO:0000313" key="4">
    <source>
        <dbReference type="Proteomes" id="UP000799444"/>
    </source>
</evidence>
<accession>A0A9P4UZN1</accession>
<evidence type="ECO:0000313" key="3">
    <source>
        <dbReference type="EMBL" id="KAF2732629.1"/>
    </source>
</evidence>
<dbReference type="OrthoDB" id="5384459at2759"/>
<gene>
    <name evidence="3" type="ORF">EJ04DRAFT_525208</name>
</gene>
<keyword evidence="1" id="KW-1133">Transmembrane helix</keyword>
<dbReference type="PANTHER" id="PTHR42078:SF1">
    <property type="entry name" value="GLUCAN 1, 4-ALPHA-GLUCOSIDASE"/>
    <property type="match status" value="1"/>
</dbReference>
<keyword evidence="1" id="KW-0812">Transmembrane</keyword>
<evidence type="ECO:0000256" key="1">
    <source>
        <dbReference type="SAM" id="Phobius"/>
    </source>
</evidence>
<dbReference type="AlphaFoldDB" id="A0A9P4UZN1"/>
<evidence type="ECO:0000259" key="2">
    <source>
        <dbReference type="Pfam" id="PF25130"/>
    </source>
</evidence>
<feature type="transmembrane region" description="Helical" evidence="1">
    <location>
        <begin position="108"/>
        <end position="129"/>
    </location>
</feature>
<keyword evidence="1" id="KW-0472">Membrane</keyword>
<reference evidence="3" key="1">
    <citation type="journal article" date="2020" name="Stud. Mycol.">
        <title>101 Dothideomycetes genomes: a test case for predicting lifestyles and emergence of pathogens.</title>
        <authorList>
            <person name="Haridas S."/>
            <person name="Albert R."/>
            <person name="Binder M."/>
            <person name="Bloem J."/>
            <person name="Labutti K."/>
            <person name="Salamov A."/>
            <person name="Andreopoulos B."/>
            <person name="Baker S."/>
            <person name="Barry K."/>
            <person name="Bills G."/>
            <person name="Bluhm B."/>
            <person name="Cannon C."/>
            <person name="Castanera R."/>
            <person name="Culley D."/>
            <person name="Daum C."/>
            <person name="Ezra D."/>
            <person name="Gonzalez J."/>
            <person name="Henrissat B."/>
            <person name="Kuo A."/>
            <person name="Liang C."/>
            <person name="Lipzen A."/>
            <person name="Lutzoni F."/>
            <person name="Magnuson J."/>
            <person name="Mondo S."/>
            <person name="Nolan M."/>
            <person name="Ohm R."/>
            <person name="Pangilinan J."/>
            <person name="Park H.-J."/>
            <person name="Ramirez L."/>
            <person name="Alfaro M."/>
            <person name="Sun H."/>
            <person name="Tritt A."/>
            <person name="Yoshinaga Y."/>
            <person name="Zwiers L.-H."/>
            <person name="Turgeon B."/>
            <person name="Goodwin S."/>
            <person name="Spatafora J."/>
            <person name="Crous P."/>
            <person name="Grigoriev I."/>
        </authorList>
    </citation>
    <scope>NUCLEOTIDE SEQUENCE</scope>
    <source>
        <strain evidence="3">CBS 125425</strain>
    </source>
</reference>
<dbReference type="Pfam" id="PF25130">
    <property type="entry name" value="DUF7820"/>
    <property type="match status" value="1"/>
</dbReference>
<keyword evidence="4" id="KW-1185">Reference proteome</keyword>
<dbReference type="Proteomes" id="UP000799444">
    <property type="component" value="Unassembled WGS sequence"/>
</dbReference>
<feature type="domain" description="DUF7820" evidence="2">
    <location>
        <begin position="151"/>
        <end position="314"/>
    </location>
</feature>
<dbReference type="EMBL" id="ML996174">
    <property type="protein sequence ID" value="KAF2732629.1"/>
    <property type="molecule type" value="Genomic_DNA"/>
</dbReference>
<proteinExistence type="predicted"/>
<dbReference type="PANTHER" id="PTHR42078">
    <property type="entry name" value="GLUCAN 1, 4-ALPHA-GLUCOSIDASE"/>
    <property type="match status" value="1"/>
</dbReference>